<gene>
    <name evidence="1" type="ORF">Tco_1113596</name>
</gene>
<reference evidence="1" key="2">
    <citation type="submission" date="2022-01" db="EMBL/GenBank/DDBJ databases">
        <authorList>
            <person name="Yamashiro T."/>
            <person name="Shiraishi A."/>
            <person name="Satake H."/>
            <person name="Nakayama K."/>
        </authorList>
    </citation>
    <scope>NUCLEOTIDE SEQUENCE</scope>
</reference>
<organism evidence="1 2">
    <name type="scientific">Tanacetum coccineum</name>
    <dbReference type="NCBI Taxonomy" id="301880"/>
    <lineage>
        <taxon>Eukaryota</taxon>
        <taxon>Viridiplantae</taxon>
        <taxon>Streptophyta</taxon>
        <taxon>Embryophyta</taxon>
        <taxon>Tracheophyta</taxon>
        <taxon>Spermatophyta</taxon>
        <taxon>Magnoliopsida</taxon>
        <taxon>eudicotyledons</taxon>
        <taxon>Gunneridae</taxon>
        <taxon>Pentapetalae</taxon>
        <taxon>asterids</taxon>
        <taxon>campanulids</taxon>
        <taxon>Asterales</taxon>
        <taxon>Asteraceae</taxon>
        <taxon>Asteroideae</taxon>
        <taxon>Anthemideae</taxon>
        <taxon>Anthemidinae</taxon>
        <taxon>Tanacetum</taxon>
    </lineage>
</organism>
<dbReference type="EMBL" id="BQNB010021134">
    <property type="protein sequence ID" value="GJU03258.1"/>
    <property type="molecule type" value="Genomic_DNA"/>
</dbReference>
<keyword evidence="2" id="KW-1185">Reference proteome</keyword>
<proteinExistence type="predicted"/>
<evidence type="ECO:0008006" key="3">
    <source>
        <dbReference type="Google" id="ProtNLM"/>
    </source>
</evidence>
<name>A0ABQ5IVM7_9ASTR</name>
<evidence type="ECO:0000313" key="1">
    <source>
        <dbReference type="EMBL" id="GJU03258.1"/>
    </source>
</evidence>
<evidence type="ECO:0000313" key="2">
    <source>
        <dbReference type="Proteomes" id="UP001151760"/>
    </source>
</evidence>
<sequence length="167" mass="18639">MESQSKTTQTVSALKLPVLKTGDYDPWSMRMEQYLTHTDYDLWEVIVNGDAPAIASICAVEAPIGSFHESQKMQRPYVKQSRPGGCNLEVAKKSIYHQLRTNIALIIGETNPIRHLSMYDLYNNLKVYEAEIKGQSSSNSHNVAFVSSDNTSSTNEAVNIAHDVLSF</sequence>
<reference evidence="1" key="1">
    <citation type="journal article" date="2022" name="Int. J. Mol. Sci.">
        <title>Draft Genome of Tanacetum Coccineum: Genomic Comparison of Closely Related Tanacetum-Family Plants.</title>
        <authorList>
            <person name="Yamashiro T."/>
            <person name="Shiraishi A."/>
            <person name="Nakayama K."/>
            <person name="Satake H."/>
        </authorList>
    </citation>
    <scope>NUCLEOTIDE SEQUENCE</scope>
</reference>
<dbReference type="Proteomes" id="UP001151760">
    <property type="component" value="Unassembled WGS sequence"/>
</dbReference>
<accession>A0ABQ5IVM7</accession>
<comment type="caution">
    <text evidence="1">The sequence shown here is derived from an EMBL/GenBank/DDBJ whole genome shotgun (WGS) entry which is preliminary data.</text>
</comment>
<protein>
    <recommendedName>
        <fullName evidence="3">DUF4219 domain-containing protein</fullName>
    </recommendedName>
</protein>